<sequence>MKALTIKKVEFFMTGDEAAYRPRWAQYLNDIFTTNTICRITTEDGYVGIGGGITYCEERFDPSMMETGILYVPGLIGKSALDREAIWSWMSQRPTLIPLPAMSMIDIALWDLVGKYAKLPIYQLLGASRDKILSYASTPLYDTDEEYMQYIDDSIAEGFKAIKIHPYTIFEKDYELVKNIQKNYAGKIKFMLDPDAQYNREEAYKMAKLLEEYEWVWFEAPLPDRDLEGYKYLIQHTHVPISCGGNTLTSLMDINEGIKKGAWTDVRVDITGCGGFTGIRKIVALAQANNMRCEMQSWGATLTQAANLHMMLACNNTSYFEQAFPYEPFEIGSKTVIRTDKDGYVHAPEGYGLGIEMDWDEIDRLTIKKYDSSEV</sequence>
<protein>
    <submittedName>
        <fullName evidence="1">Uncharacterized protein</fullName>
    </submittedName>
</protein>
<dbReference type="Proteomes" id="UP000188605">
    <property type="component" value="Unassembled WGS sequence"/>
</dbReference>
<dbReference type="EMBL" id="LJDB01000100">
    <property type="protein sequence ID" value="ONI38020.1"/>
    <property type="molecule type" value="Genomic_DNA"/>
</dbReference>
<reference evidence="1" key="1">
    <citation type="submission" date="2016-08" db="EMBL/GenBank/DDBJ databases">
        <authorList>
            <person name="Ngugi D.K."/>
            <person name="Miyake S."/>
            <person name="Stingl U."/>
        </authorList>
    </citation>
    <scope>NUCLEOTIDE SEQUENCE</scope>
    <source>
        <strain evidence="1">SCG-B11WGA-EpuloA1</strain>
    </source>
</reference>
<evidence type="ECO:0000313" key="1">
    <source>
        <dbReference type="EMBL" id="ONI38020.1"/>
    </source>
</evidence>
<keyword evidence="2" id="KW-1185">Reference proteome</keyword>
<name>A0ACC8X881_9FIRM</name>
<evidence type="ECO:0000313" key="2">
    <source>
        <dbReference type="Proteomes" id="UP000188605"/>
    </source>
</evidence>
<organism evidence="1 2">
    <name type="scientific">Candidatus Epulonipiscium fishelsonii</name>
    <dbReference type="NCBI Taxonomy" id="77094"/>
    <lineage>
        <taxon>Bacteria</taxon>
        <taxon>Bacillati</taxon>
        <taxon>Bacillota</taxon>
        <taxon>Clostridia</taxon>
        <taxon>Lachnospirales</taxon>
        <taxon>Lachnospiraceae</taxon>
        <taxon>Candidatus Epulonipiscium</taxon>
    </lineage>
</organism>
<proteinExistence type="predicted"/>
<comment type="caution">
    <text evidence="1">The sequence shown here is derived from an EMBL/GenBank/DDBJ whole genome shotgun (WGS) entry which is preliminary data.</text>
</comment>
<accession>A0ACC8X881</accession>
<gene>
    <name evidence="1" type="ORF">AN396_11880</name>
</gene>